<evidence type="ECO:0000256" key="1">
    <source>
        <dbReference type="SAM" id="MobiDB-lite"/>
    </source>
</evidence>
<proteinExistence type="predicted"/>
<feature type="region of interest" description="Disordered" evidence="1">
    <location>
        <begin position="22"/>
        <end position="47"/>
    </location>
</feature>
<comment type="caution">
    <text evidence="2">The sequence shown here is derived from an EMBL/GenBank/DDBJ whole genome shotgun (WGS) entry which is preliminary data.</text>
</comment>
<evidence type="ECO:0000313" key="2">
    <source>
        <dbReference type="EMBL" id="KAA1064206.1"/>
    </source>
</evidence>
<feature type="region of interest" description="Disordered" evidence="1">
    <location>
        <begin position="132"/>
        <end position="160"/>
    </location>
</feature>
<organism evidence="2 3">
    <name type="scientific">Puccinia graminis f. sp. tritici</name>
    <dbReference type="NCBI Taxonomy" id="56615"/>
    <lineage>
        <taxon>Eukaryota</taxon>
        <taxon>Fungi</taxon>
        <taxon>Dikarya</taxon>
        <taxon>Basidiomycota</taxon>
        <taxon>Pucciniomycotina</taxon>
        <taxon>Pucciniomycetes</taxon>
        <taxon>Pucciniales</taxon>
        <taxon>Pucciniaceae</taxon>
        <taxon>Puccinia</taxon>
    </lineage>
</organism>
<reference evidence="2 3" key="1">
    <citation type="submission" date="2019-05" db="EMBL/GenBank/DDBJ databases">
        <title>Emergence of the Ug99 lineage of the wheat stem rust pathogen through somatic hybridization.</title>
        <authorList>
            <person name="Li F."/>
            <person name="Upadhyaya N.M."/>
            <person name="Sperschneider J."/>
            <person name="Matny O."/>
            <person name="Nguyen-Phuc H."/>
            <person name="Mago R."/>
            <person name="Raley C."/>
            <person name="Miller M.E."/>
            <person name="Silverstein K.A.T."/>
            <person name="Henningsen E."/>
            <person name="Hirsch C.D."/>
            <person name="Visser B."/>
            <person name="Pretorius Z.A."/>
            <person name="Steffenson B.J."/>
            <person name="Schwessinger B."/>
            <person name="Dodds P.N."/>
            <person name="Figueroa M."/>
        </authorList>
    </citation>
    <scope>NUCLEOTIDE SEQUENCE [LARGE SCALE GENOMIC DNA]</scope>
    <source>
        <strain evidence="2 3">Ug99</strain>
    </source>
</reference>
<gene>
    <name evidence="2" type="ORF">PGTUg99_009454</name>
</gene>
<evidence type="ECO:0000313" key="3">
    <source>
        <dbReference type="Proteomes" id="UP000325313"/>
    </source>
</evidence>
<dbReference type="EMBL" id="VDEP01000514">
    <property type="protein sequence ID" value="KAA1064206.1"/>
    <property type="molecule type" value="Genomic_DNA"/>
</dbReference>
<accession>A0A5B0LJG3</accession>
<dbReference type="Proteomes" id="UP000325313">
    <property type="component" value="Unassembled WGS sequence"/>
</dbReference>
<dbReference type="AlphaFoldDB" id="A0A5B0LJG3"/>
<protein>
    <submittedName>
        <fullName evidence="2">Uncharacterized protein</fullName>
    </submittedName>
</protein>
<sequence>MRFSPWADPTSLELHLFGSQRPHRLQSNTSSHTPHPPCRPKRNTNTSYTHSFAARNDTYRRIKLTCSRLSDPASFSFSELAENSSVSAPLTKLNASPQSLRWAALGCATVARGILLYTGGSVLEYPKRPLDASLQTRPGSAVGSDLLSDTADNRQDQPPD</sequence>
<feature type="compositionally biased region" description="Basic and acidic residues" evidence="1">
    <location>
        <begin position="151"/>
        <end position="160"/>
    </location>
</feature>
<name>A0A5B0LJG3_PUCGR</name>